<dbReference type="InterPro" id="IPR003367">
    <property type="entry name" value="Thrombospondin_3-like_rpt"/>
</dbReference>
<dbReference type="Pfam" id="PF02494">
    <property type="entry name" value="HYR"/>
    <property type="match status" value="14"/>
</dbReference>
<name>A0ABT0TIR2_9FLAO</name>
<dbReference type="Gene3D" id="4.10.1080.10">
    <property type="entry name" value="TSP type-3 repeat"/>
    <property type="match status" value="1"/>
</dbReference>
<feature type="domain" description="HYR" evidence="3">
    <location>
        <begin position="2254"/>
        <end position="2333"/>
    </location>
</feature>
<dbReference type="PANTHER" id="PTHR24273">
    <property type="entry name" value="FI04643P-RELATED"/>
    <property type="match status" value="1"/>
</dbReference>
<dbReference type="Proteomes" id="UP001203342">
    <property type="component" value="Unassembled WGS sequence"/>
</dbReference>
<keyword evidence="5" id="KW-1185">Reference proteome</keyword>
<feature type="domain" description="HYR" evidence="3">
    <location>
        <begin position="2020"/>
        <end position="2099"/>
    </location>
</feature>
<dbReference type="SUPFAM" id="SSF49899">
    <property type="entry name" value="Concanavalin A-like lectins/glucanases"/>
    <property type="match status" value="1"/>
</dbReference>
<dbReference type="InterPro" id="IPR028974">
    <property type="entry name" value="TSP_type-3_rpt"/>
</dbReference>
<feature type="domain" description="HYR" evidence="3">
    <location>
        <begin position="2566"/>
        <end position="2645"/>
    </location>
</feature>
<accession>A0ABT0TIR2</accession>
<dbReference type="InterPro" id="IPR013320">
    <property type="entry name" value="ConA-like_dom_sf"/>
</dbReference>
<dbReference type="InterPro" id="IPR026341">
    <property type="entry name" value="T9SS_type_B"/>
</dbReference>
<dbReference type="SUPFAM" id="SSF103647">
    <property type="entry name" value="TSP type-3 repeat"/>
    <property type="match status" value="1"/>
</dbReference>
<dbReference type="InterPro" id="IPR003410">
    <property type="entry name" value="HYR_dom"/>
</dbReference>
<feature type="domain" description="HYR" evidence="3">
    <location>
        <begin position="1864"/>
        <end position="1943"/>
    </location>
</feature>
<protein>
    <submittedName>
        <fullName evidence="4">HYR domain-containing protein</fullName>
    </submittedName>
</protein>
<dbReference type="PANTHER" id="PTHR24273:SF32">
    <property type="entry name" value="HYALIN"/>
    <property type="match status" value="1"/>
</dbReference>
<dbReference type="PROSITE" id="PS50825">
    <property type="entry name" value="HYR"/>
    <property type="match status" value="6"/>
</dbReference>
<dbReference type="Pfam" id="PF02412">
    <property type="entry name" value="TSP_3"/>
    <property type="match status" value="2"/>
</dbReference>
<evidence type="ECO:0000313" key="5">
    <source>
        <dbReference type="Proteomes" id="UP001203342"/>
    </source>
</evidence>
<dbReference type="InterPro" id="IPR056573">
    <property type="entry name" value="Lectin_L-type_dom"/>
</dbReference>
<dbReference type="Gene3D" id="2.60.120.200">
    <property type="match status" value="1"/>
</dbReference>
<feature type="domain" description="HYR" evidence="3">
    <location>
        <begin position="2800"/>
        <end position="2879"/>
    </location>
</feature>
<organism evidence="4 5">
    <name type="scientific">Flavobacterium fragile</name>
    <dbReference type="NCBI Taxonomy" id="2949085"/>
    <lineage>
        <taxon>Bacteria</taxon>
        <taxon>Pseudomonadati</taxon>
        <taxon>Bacteroidota</taxon>
        <taxon>Flavobacteriia</taxon>
        <taxon>Flavobacteriales</taxon>
        <taxon>Flavobacteriaceae</taxon>
        <taxon>Flavobacterium</taxon>
    </lineage>
</organism>
<dbReference type="InterPro" id="IPR017897">
    <property type="entry name" value="Thrombospondin_3_rpt"/>
</dbReference>
<dbReference type="EMBL" id="JAMLJN010000006">
    <property type="protein sequence ID" value="MCL9770491.1"/>
    <property type="molecule type" value="Genomic_DNA"/>
</dbReference>
<keyword evidence="1" id="KW-0732">Signal</keyword>
<dbReference type="RefSeq" id="WP_250582005.1">
    <property type="nucleotide sequence ID" value="NZ_JAMLJN010000006.1"/>
</dbReference>
<dbReference type="PROSITE" id="PS51234">
    <property type="entry name" value="TSP3"/>
    <property type="match status" value="1"/>
</dbReference>
<evidence type="ECO:0000256" key="1">
    <source>
        <dbReference type="ARBA" id="ARBA00022729"/>
    </source>
</evidence>
<evidence type="ECO:0000259" key="3">
    <source>
        <dbReference type="PROSITE" id="PS50825"/>
    </source>
</evidence>
<sequence>MKKNLLIWIGLLISFFSYGQFTGTNKTINSGDLRFGNGIELSINNTGNVQQPFYYNNTYGGWRQLTFSNYPLDYMFGQGGDGTSEWNLNGTMTQNPIMTGQVFDDSGFIITSGSTGYGTIKVKGTITIGSATFELTNTYTTGQTDNFVSVVTTIKNIGSSNVTNLRFWIGTRDDYVGGTDVPTKTRGNIVNGVFTPLTAASQRAAALMIKTGDEGVMFFTNSNRGNNVHAGCCSFTNATNVNPATAVIEATNDGSYSMYVRMNDLAVGASDTFNWYYAAASLNELADVVAAVADASSSVQNITSNSATLNANSSVNATGYFIVVPQGSTAPTATQIMTGTSYTGGTVVNSGNQVLSAGATSPFPLTGLSPLTNYTVYFVTQYTDTNNNVVNSAVTSSNFTTLYTCATINQRSNGNGQANLCPGVSGTPTNPSVTSTIYANVPVTSKTGNIQFKYTPTSLPGIIPAINRIWIDGVLSTVQAGPPSVTTTSGGDYLVTYCFYNVNLPNAGNYTLEFVNPSTGQPVGRCTFDGSSGVSTTEPVLTINTNPTISSITNQTVCQAATPATINFTIGDAETTDLTLMTVTATSSNTTLLPNANLVLGGTTAARTLSYTFASGQTGTTTITITVVDPSGGTATRTFTITHLTTLVLNAASQTNIACFGNATGAASVSAATGGAGGYTYNWTPGNPTGDGTTSVTGLTAGTWTCTVTDANGCTASRTFTITQPSSALALTAASQTNIACNGNATGAASVNAATGGSGGYTYNWTPGNPTGDGTTSVSGLTAGTWTCTVTDANGCTASQSFVVTQPTALVVASNSQTQESCPGANNATASVSISGGAGGYTYSWSPSGGTAAAASGLTAGTYTVTATDANGCQIAHVFTITAIPNPNISYSQSAYTLYSGNAISPLTPSNSGGPVTAWTIAPTLPLGLSINPSTGVISGTPADGFSNTTYTITGTNGSCNDTTTIELNALTCYGFNANDMILRGNATISGGDVTLTTASGYQFGALWSTDRLDLTKDFRVKSQLYFGNNDAGADGLAFVIQPLSSNEGSAGGGIGYSGINPSLAIEFDTYFNSPGDPYSNDHMAIMTNGNTTNHTSPIDLGNIEDNAWHDFEVSWTASTNNLKVYYDGSLRYNQTIDIVNNIFSGNENAYFGFTAATGGAVNTQAVRLLESCLTRILNLPPTVTTIDNFNSCFNQTTPAQSFTISDDTTPFANISVTATSSNTTLVPNNQITITGSGATKEISLTPVTGQFGTTTITIVVEDQEGLSVSESFTVTIDDTVAPTVVTQNVTIQLDSNGNANITTGMIDNGSSDNCDIDTITLNTISFNCSNVGDNTVTLTVTDVKGNSSSNTAIVTVEDNINPTVLFTQNITIQLNASGTASISTSDIDNGSFDNCGIASMTLSQVNFDCSHLGNNSVVYTVVDNNGNTVTQNVTVTVLDNINPVAIGQNITVSLNADGQLILDPALIDNGSYDNCDYTLTASPNTFGPANIGVNNVILVITDSSGNSHYTVVQVTIIDNVNPTVNTQNITINLDSNGLASITANQVNNGSTDNVQIASMSVAPNSFTCDDLGANTVTLTVTDTSGNNNTGTATVTVVDSIAPTINCPSDLTVSNNLNSCGAVVNYSNPIVNDNCSVPSSSDVIINGDFENGMTGWTIDSGNGSNSGCSQVWMATTNICPCNCLQSSSGSNFASTAIDGDGPTTYIMSQPLNVPIGLISADLSWIQAASVDIYGGANRRFNVTLYDATNTTLLATLYTEEFVNGFTYYDWTTKNINALSVLSNHEGSTLNLRFEAYIPETYTGPGALGVDNVSFVLVGNALPTPVQIAGLPSGSLFPIGNTTNTFKVTDASGNTSSCSFTVTVNDTENPTITAPANVITSTNNGCYALNVALGTPVTADNCSVTSVTNNAPTTFPLGNTTITWTVTDASGNTETATQVVTVIDTQLPTIVAPMAINTTTNTNCTRTGLVLGNPVTSDNCSVTSVTNDAPIAFPLGTTTVTWTVVDGSGNTATATQVVTVTDVTLPTISAPADIVHNLTSGCSVTGLNLGTPVTSDNCSVATVTNNAPATFPIGTTTVTWTVTDASGNKASATQTVTVVDTILPTITAPISTTWPTNMGCYGVNVLLGSPVVNDNCSIASITNNAPYLFPLGNTTVTWTVTDTAGNTASANQVVTIVDIIPPYLIAPIAINTTTNTNCTRTGLVLGNPVVTDNCSILSVTNNAPTAFPLGTTTVTWTATDGSGNITTATQQVTVTDIILPTIVAPANIIVNASANCTATSVSLGTPVIADNCSVATITNNAPATFPLGITTITWTVTDGSGNKASATQTVTVVDTTLPTITAPTNVTASTNNGCYAVNVALGTPITADNCTITSVTNNAPSTFPLGNTTVTWTVTDGAGNTATTTQIVTIVDTQAPSIVAPIAINTTTNTNCTRTGLVLGNPVATDNCSLASVTNDAPSAFPLGTTTVTWTVVDGSGNTATATQVVTVTDVTLPTITAPAAVNVTTNTACTATGVTLGTPVTADNCSVASVTNNAPATFPLGATTVTWTVVDGSGNTATATQIVTVTDVTNPTITAPAAVTVSTNNGCFAVNVTLGTPVTADNCSVASITNDAPATFPFGATTVTWTIVDGSGNIATATQVVTVIDTQLPTIVAPIAINTTTNTGCTRTGLVLGNPVASDNCSVASVTNDAPAAFPLGTTTVTWTVVDGSGNTATATQVITVTDATLPTITAPAAVNVNANATCTATGVNLGNPVTADNCSVASVTNDAPATFPIGTTTVTWTVTDGSGNVATATQLVTVIDTTLPTITAPNNVITSTNNDCYALNVALGNPMTADNCTVASVTNNAPFAFPLGNTTVTWTVTDAAGNTATATQIVTILDTQAPTIVAPIAINTTTNTNCTRTGLVLGNPVAMDNCSVASVTNNAPVAFPIGSTTVTWTVIDGSGNIATATQVVTVTDVTPPTVITRNITVQLNGNGVATIVASDINNGTFDNCALATIVANPTTFTCQNVGPNTVTLTATDIYGNSASATAIVTVVDPVAPIANVQNITIVLDDQGMASITADMINNNSTDNCAIASISVNIVNFNCDDLGPNSVILTVTDYSGNTSSATAIVNVVSNDIDTDFDGIKNNCDDDDDNDGILDENDNCPLQFNPDQADFDEDGIGNACDDDDDNDGILDLQDNCQFGYNPLQEDRDNDGIGDVCDIVEINPSEAITPNGDGINDTWIIYNIENHPNNTVKVYNRWGDLVFSARGYRNEWNGYYKNREQSLPDGGSYYYQIDLDGNGTVDHDGWLYISRN</sequence>
<keyword evidence="2" id="KW-0677">Repeat</keyword>
<gene>
    <name evidence="4" type="ORF">NAT47_08675</name>
</gene>
<dbReference type="Pfam" id="PF13585">
    <property type="entry name" value="CHU_C"/>
    <property type="match status" value="1"/>
</dbReference>
<reference evidence="4 5" key="1">
    <citation type="submission" date="2022-05" db="EMBL/GenBank/DDBJ databases">
        <title>Flavobacterium sp., isolated from activated sludge.</title>
        <authorList>
            <person name="Ran Q."/>
        </authorList>
    </citation>
    <scope>NUCLEOTIDE SEQUENCE [LARGE SCALE GENOMIC DNA]</scope>
    <source>
        <strain evidence="4 5">HXWNR69</strain>
    </source>
</reference>
<feature type="domain" description="HYR" evidence="3">
    <location>
        <begin position="2410"/>
        <end position="2489"/>
    </location>
</feature>
<dbReference type="Pfam" id="PF05345">
    <property type="entry name" value="He_PIG"/>
    <property type="match status" value="1"/>
</dbReference>
<evidence type="ECO:0000256" key="2">
    <source>
        <dbReference type="ARBA" id="ARBA00022737"/>
    </source>
</evidence>
<proteinExistence type="predicted"/>
<dbReference type="Gene3D" id="2.60.40.10">
    <property type="entry name" value="Immunoglobulins"/>
    <property type="match status" value="4"/>
</dbReference>
<dbReference type="InterPro" id="IPR013783">
    <property type="entry name" value="Ig-like_fold"/>
</dbReference>
<dbReference type="CDD" id="cd01951">
    <property type="entry name" value="lectin_L-type"/>
    <property type="match status" value="1"/>
</dbReference>
<comment type="caution">
    <text evidence="4">The sequence shown here is derived from an EMBL/GenBank/DDBJ whole genome shotgun (WGS) entry which is preliminary data.</text>
</comment>
<dbReference type="Pfam" id="PF18483">
    <property type="entry name" value="Lectin_L-type_dom"/>
    <property type="match status" value="1"/>
</dbReference>
<dbReference type="NCBIfam" id="TIGR04131">
    <property type="entry name" value="Bac_Flav_CTERM"/>
    <property type="match status" value="1"/>
</dbReference>
<evidence type="ECO:0000313" key="4">
    <source>
        <dbReference type="EMBL" id="MCL9770491.1"/>
    </source>
</evidence>
<dbReference type="Gene3D" id="2.60.40.740">
    <property type="match status" value="1"/>
</dbReference>